<dbReference type="Proteomes" id="UP000006727">
    <property type="component" value="Chromosome 10"/>
</dbReference>
<dbReference type="Gramene" id="Pp3c10_12770V3.1">
    <property type="protein sequence ID" value="Pp3c10_12770V3.1"/>
    <property type="gene ID" value="Pp3c10_12770"/>
</dbReference>
<dbReference type="Gramene" id="Pp3c10_12770V3.2">
    <property type="protein sequence ID" value="Pp3c10_12770V3.2"/>
    <property type="gene ID" value="Pp3c10_12770"/>
</dbReference>
<gene>
    <name evidence="2" type="ORF">PHYPA_013811</name>
</gene>
<reference evidence="2 4" key="1">
    <citation type="journal article" date="2008" name="Science">
        <title>The Physcomitrella genome reveals evolutionary insights into the conquest of land by plants.</title>
        <authorList>
            <person name="Rensing S."/>
            <person name="Lang D."/>
            <person name="Zimmer A."/>
            <person name="Terry A."/>
            <person name="Salamov A."/>
            <person name="Shapiro H."/>
            <person name="Nishiyama T."/>
            <person name="Perroud P.-F."/>
            <person name="Lindquist E."/>
            <person name="Kamisugi Y."/>
            <person name="Tanahashi T."/>
            <person name="Sakakibara K."/>
            <person name="Fujita T."/>
            <person name="Oishi K."/>
            <person name="Shin-I T."/>
            <person name="Kuroki Y."/>
            <person name="Toyoda A."/>
            <person name="Suzuki Y."/>
            <person name="Hashimoto A."/>
            <person name="Yamaguchi K."/>
            <person name="Sugano A."/>
            <person name="Kohara Y."/>
            <person name="Fujiyama A."/>
            <person name="Anterola A."/>
            <person name="Aoki S."/>
            <person name="Ashton N."/>
            <person name="Barbazuk W.B."/>
            <person name="Barker E."/>
            <person name="Bennetzen J."/>
            <person name="Bezanilla M."/>
            <person name="Blankenship R."/>
            <person name="Cho S.H."/>
            <person name="Dutcher S."/>
            <person name="Estelle M."/>
            <person name="Fawcett J.A."/>
            <person name="Gundlach H."/>
            <person name="Hanada K."/>
            <person name="Heyl A."/>
            <person name="Hicks K.A."/>
            <person name="Hugh J."/>
            <person name="Lohr M."/>
            <person name="Mayer K."/>
            <person name="Melkozernov A."/>
            <person name="Murata T."/>
            <person name="Nelson D."/>
            <person name="Pils B."/>
            <person name="Prigge M."/>
            <person name="Reiss B."/>
            <person name="Renner T."/>
            <person name="Rombauts S."/>
            <person name="Rushton P."/>
            <person name="Sanderfoot A."/>
            <person name="Schween G."/>
            <person name="Shiu S.-H."/>
            <person name="Stueber K."/>
            <person name="Theodoulou F.L."/>
            <person name="Tu H."/>
            <person name="Van de Peer Y."/>
            <person name="Verrier P.J."/>
            <person name="Waters E."/>
            <person name="Wood A."/>
            <person name="Yang L."/>
            <person name="Cove D."/>
            <person name="Cuming A."/>
            <person name="Hasebe M."/>
            <person name="Lucas S."/>
            <person name="Mishler D.B."/>
            <person name="Reski R."/>
            <person name="Grigoriev I."/>
            <person name="Quatrano R.S."/>
            <person name="Boore J.L."/>
        </authorList>
    </citation>
    <scope>NUCLEOTIDE SEQUENCE [LARGE SCALE GENOMIC DNA]</scope>
    <source>
        <strain evidence="3 4">cv. Gransden 2004</strain>
    </source>
</reference>
<evidence type="ECO:0000313" key="4">
    <source>
        <dbReference type="Proteomes" id="UP000006727"/>
    </source>
</evidence>
<sequence length="190" mass="20259">MPMANDDGHIIANWPTTQVSSVANEEDPHLRPLGIQIIGLSPRAMRARVINQVVSHESGSARDASTANSKPVLSDSTEIIYAVQQPDGLKLAIARVCKDANLETLPVGNSSGNSQGHSLASLLGRAMTPPLDTTINVPQLEQSVTSGGTELVTVVSPSVEPVEPPTCSSHMEEPDEIEIQEQRQDQPMNP</sequence>
<reference evidence="3" key="3">
    <citation type="submission" date="2020-12" db="UniProtKB">
        <authorList>
            <consortium name="EnsemblPlants"/>
        </authorList>
    </citation>
    <scope>IDENTIFICATION</scope>
</reference>
<evidence type="ECO:0000313" key="3">
    <source>
        <dbReference type="EnsemblPlants" id="Pp3c10_12770V3.1"/>
    </source>
</evidence>
<dbReference type="EnsemblPlants" id="Pp3c10_12770V3.1">
    <property type="protein sequence ID" value="Pp3c10_12770V3.1"/>
    <property type="gene ID" value="Pp3c10_12770"/>
</dbReference>
<proteinExistence type="predicted"/>
<dbReference type="EnsemblPlants" id="Pp3c10_12770V3.2">
    <property type="protein sequence ID" value="Pp3c10_12770V3.2"/>
    <property type="gene ID" value="Pp3c10_12770"/>
</dbReference>
<feature type="region of interest" description="Disordered" evidence="1">
    <location>
        <begin position="158"/>
        <end position="190"/>
    </location>
</feature>
<evidence type="ECO:0000313" key="2">
    <source>
        <dbReference type="EMBL" id="PNR46691.1"/>
    </source>
</evidence>
<dbReference type="PaxDb" id="3218-PP1S141_75V6.1"/>
<keyword evidence="4" id="KW-1185">Reference proteome</keyword>
<dbReference type="InParanoid" id="A0A2K1JYT5"/>
<organism evidence="2">
    <name type="scientific">Physcomitrium patens</name>
    <name type="common">Spreading-leaved earth moss</name>
    <name type="synonym">Physcomitrella patens</name>
    <dbReference type="NCBI Taxonomy" id="3218"/>
    <lineage>
        <taxon>Eukaryota</taxon>
        <taxon>Viridiplantae</taxon>
        <taxon>Streptophyta</taxon>
        <taxon>Embryophyta</taxon>
        <taxon>Bryophyta</taxon>
        <taxon>Bryophytina</taxon>
        <taxon>Bryopsida</taxon>
        <taxon>Funariidae</taxon>
        <taxon>Funariales</taxon>
        <taxon>Funariaceae</taxon>
        <taxon>Physcomitrium</taxon>
    </lineage>
</organism>
<name>A0A2K1JYT5_PHYPA</name>
<dbReference type="EMBL" id="ABEU02000010">
    <property type="protein sequence ID" value="PNR46691.1"/>
    <property type="molecule type" value="Genomic_DNA"/>
</dbReference>
<evidence type="ECO:0000256" key="1">
    <source>
        <dbReference type="SAM" id="MobiDB-lite"/>
    </source>
</evidence>
<dbReference type="AlphaFoldDB" id="A0A2K1JYT5"/>
<reference evidence="2 4" key="2">
    <citation type="journal article" date="2018" name="Plant J.">
        <title>The Physcomitrella patens chromosome-scale assembly reveals moss genome structure and evolution.</title>
        <authorList>
            <person name="Lang D."/>
            <person name="Ullrich K.K."/>
            <person name="Murat F."/>
            <person name="Fuchs J."/>
            <person name="Jenkins J."/>
            <person name="Haas F.B."/>
            <person name="Piednoel M."/>
            <person name="Gundlach H."/>
            <person name="Van Bel M."/>
            <person name="Meyberg R."/>
            <person name="Vives C."/>
            <person name="Morata J."/>
            <person name="Symeonidi A."/>
            <person name="Hiss M."/>
            <person name="Muchero W."/>
            <person name="Kamisugi Y."/>
            <person name="Saleh O."/>
            <person name="Blanc G."/>
            <person name="Decker E.L."/>
            <person name="van Gessel N."/>
            <person name="Grimwood J."/>
            <person name="Hayes R.D."/>
            <person name="Graham S.W."/>
            <person name="Gunter L.E."/>
            <person name="McDaniel S.F."/>
            <person name="Hoernstein S.N.W."/>
            <person name="Larsson A."/>
            <person name="Li F.W."/>
            <person name="Perroud P.F."/>
            <person name="Phillips J."/>
            <person name="Ranjan P."/>
            <person name="Rokshar D.S."/>
            <person name="Rothfels C.J."/>
            <person name="Schneider L."/>
            <person name="Shu S."/>
            <person name="Stevenson D.W."/>
            <person name="Thummler F."/>
            <person name="Tillich M."/>
            <person name="Villarreal Aguilar J.C."/>
            <person name="Widiez T."/>
            <person name="Wong G.K."/>
            <person name="Wymore A."/>
            <person name="Zhang Y."/>
            <person name="Zimmer A.D."/>
            <person name="Quatrano R.S."/>
            <person name="Mayer K.F.X."/>
            <person name="Goodstein D."/>
            <person name="Casacuberta J.M."/>
            <person name="Vandepoele K."/>
            <person name="Reski R."/>
            <person name="Cuming A.C."/>
            <person name="Tuskan G.A."/>
            <person name="Maumus F."/>
            <person name="Salse J."/>
            <person name="Schmutz J."/>
            <person name="Rensing S.A."/>
        </authorList>
    </citation>
    <scope>NUCLEOTIDE SEQUENCE [LARGE SCALE GENOMIC DNA]</scope>
    <source>
        <strain evidence="3 4">cv. Gransden 2004</strain>
    </source>
</reference>
<accession>A0A2K1JYT5</accession>
<protein>
    <submittedName>
        <fullName evidence="2 3">Uncharacterized protein</fullName>
    </submittedName>
</protein>
<feature type="compositionally biased region" description="Low complexity" evidence="1">
    <location>
        <begin position="158"/>
        <end position="169"/>
    </location>
</feature>